<gene>
    <name evidence="5" type="ORF">QSG27_06255</name>
</gene>
<evidence type="ECO:0000256" key="3">
    <source>
        <dbReference type="ARBA" id="ARBA00023194"/>
    </source>
</evidence>
<evidence type="ECO:0000313" key="5">
    <source>
        <dbReference type="EMBL" id="MDQ2102292.1"/>
    </source>
</evidence>
<dbReference type="PANTHER" id="PTHR10696:SF56">
    <property type="entry name" value="TAUD_TFDA-LIKE DOMAIN-CONTAINING PROTEIN"/>
    <property type="match status" value="1"/>
</dbReference>
<keyword evidence="6" id="KW-1185">Reference proteome</keyword>
<comment type="caution">
    <text evidence="5">The sequence shown here is derived from an EMBL/GenBank/DDBJ whole genome shotgun (WGS) entry which is preliminary data.</text>
</comment>
<keyword evidence="5" id="KW-0223">Dioxygenase</keyword>
<dbReference type="Pfam" id="PF02668">
    <property type="entry name" value="TauD"/>
    <property type="match status" value="1"/>
</dbReference>
<feature type="domain" description="TauD/TfdA-like" evidence="4">
    <location>
        <begin position="66"/>
        <end position="321"/>
    </location>
</feature>
<proteinExistence type="predicted"/>
<dbReference type="GO" id="GO:0051213">
    <property type="term" value="F:dioxygenase activity"/>
    <property type="evidence" value="ECO:0007669"/>
    <property type="project" value="UniProtKB-KW"/>
</dbReference>
<sequence>MNAFGATMLNHVRDLGFRAGEFTLDPLSDAETGRILDVLAARHGAAADAASLVPDGREADLRGELAEAAPGLSALAAAIRERLETSHSGVLIRRAHLGHRDLDTRRRLLYALAVGMGAPTATDRIDRKVVWDIKVRPEMVRTGSASTFSEHADEADFHTDTQYFPAPERYMLLYFAKAAACGGGRSSLRDARCVREALSASEEGRWALDLLSRQALPFRIPATFTHTGSRDAVEVTFATVFGERPSIRFRTDTLRRGLAACPGHDTPEVRRALAILQAELDNPARRLETFMESDSLLAINNHEALHGRGAFADPERHALRIRIDDGAPQDSARPFVHSQQEATIQ</sequence>
<evidence type="ECO:0000256" key="2">
    <source>
        <dbReference type="ARBA" id="ARBA00023002"/>
    </source>
</evidence>
<dbReference type="RefSeq" id="WP_306704292.1">
    <property type="nucleotide sequence ID" value="NZ_JAUJFI010000019.1"/>
</dbReference>
<dbReference type="InterPro" id="IPR050411">
    <property type="entry name" value="AlphaKG_dependent_hydroxylases"/>
</dbReference>
<reference evidence="5 6" key="1">
    <citation type="submission" date="2023-06" db="EMBL/GenBank/DDBJ databases">
        <title>Azospirillum isscasensis sp.nov, a bacterium isolated from rhizosphere soil of rice.</title>
        <authorList>
            <person name="Wang H."/>
        </authorList>
    </citation>
    <scope>NUCLEOTIDE SEQUENCE [LARGE SCALE GENOMIC DNA]</scope>
    <source>
        <strain evidence="5 6">C340-1</strain>
    </source>
</reference>
<organism evidence="5 6">
    <name type="scientific">Azospirillum isscasi</name>
    <dbReference type="NCBI Taxonomy" id="3053926"/>
    <lineage>
        <taxon>Bacteria</taxon>
        <taxon>Pseudomonadati</taxon>
        <taxon>Pseudomonadota</taxon>
        <taxon>Alphaproteobacteria</taxon>
        <taxon>Rhodospirillales</taxon>
        <taxon>Azospirillaceae</taxon>
        <taxon>Azospirillum</taxon>
    </lineage>
</organism>
<protein>
    <submittedName>
        <fullName evidence="5">TauD/TfdA family dioxygenase</fullName>
    </submittedName>
</protein>
<evidence type="ECO:0000313" key="6">
    <source>
        <dbReference type="Proteomes" id="UP001227317"/>
    </source>
</evidence>
<evidence type="ECO:0000256" key="1">
    <source>
        <dbReference type="ARBA" id="ARBA00001954"/>
    </source>
</evidence>
<dbReference type="SUPFAM" id="SSF51197">
    <property type="entry name" value="Clavaminate synthase-like"/>
    <property type="match status" value="1"/>
</dbReference>
<comment type="cofactor">
    <cofactor evidence="1">
        <name>Fe(2+)</name>
        <dbReference type="ChEBI" id="CHEBI:29033"/>
    </cofactor>
</comment>
<dbReference type="InterPro" id="IPR042098">
    <property type="entry name" value="TauD-like_sf"/>
</dbReference>
<dbReference type="Proteomes" id="UP001227317">
    <property type="component" value="Unassembled WGS sequence"/>
</dbReference>
<dbReference type="InterPro" id="IPR003819">
    <property type="entry name" value="TauD/TfdA-like"/>
</dbReference>
<dbReference type="EMBL" id="JAUJFI010000019">
    <property type="protein sequence ID" value="MDQ2102292.1"/>
    <property type="molecule type" value="Genomic_DNA"/>
</dbReference>
<dbReference type="PANTHER" id="PTHR10696">
    <property type="entry name" value="GAMMA-BUTYROBETAINE HYDROXYLASE-RELATED"/>
    <property type="match status" value="1"/>
</dbReference>
<keyword evidence="2" id="KW-0560">Oxidoreductase</keyword>
<name>A0ABU0WEG0_9PROT</name>
<accession>A0ABU0WEG0</accession>
<dbReference type="Gene3D" id="3.60.130.10">
    <property type="entry name" value="Clavaminate synthase-like"/>
    <property type="match status" value="1"/>
</dbReference>
<keyword evidence="3" id="KW-0045">Antibiotic biosynthesis</keyword>
<evidence type="ECO:0000259" key="4">
    <source>
        <dbReference type="Pfam" id="PF02668"/>
    </source>
</evidence>